<sequence>MRDNIIEKFYEMRLEIEAELSVLMNDKIKGMQSSKLQINEYKNGGNLVNKKCAENVSNKRKAKSNGRVNDMNNSCNIDEDVDILLDNYEGDKANVKNLNERVEKTLGLGKRNPNRKFTNKKKENLFENQNQEESVEKKKGKCNEVFGLNNRKSKNVKENKLEDKEKKKQNLNDNLYRNSSNKKRIGKNLKETMSVKENNIKDESEKNRNMNMHGYINDNKTMNKKIKILKKLGMIIKLNSKMKK</sequence>
<dbReference type="HOGENOM" id="CLU_1137986_0_0_1"/>
<evidence type="ECO:0000313" key="2">
    <source>
        <dbReference type="EMBL" id="EJW03552.1"/>
    </source>
</evidence>
<protein>
    <submittedName>
        <fullName evidence="2">Uncharacterized protein</fullName>
    </submittedName>
</protein>
<dbReference type="EMBL" id="AFBI03000035">
    <property type="protein sequence ID" value="EJW03552.1"/>
    <property type="molecule type" value="Genomic_DNA"/>
</dbReference>
<feature type="region of interest" description="Disordered" evidence="1">
    <location>
        <begin position="156"/>
        <end position="188"/>
    </location>
</feature>
<evidence type="ECO:0000256" key="1">
    <source>
        <dbReference type="SAM" id="MobiDB-lite"/>
    </source>
</evidence>
<reference evidence="3" key="2">
    <citation type="submission" date="2015-07" db="EMBL/GenBank/DDBJ databases">
        <title>Contrasting host-pathogen interactions and genome evolution in two generalist and specialist microsporidian pathogens of mosquitoes.</title>
        <authorList>
            <consortium name="The Broad Institute Genomics Platform"/>
            <consortium name="The Broad Institute Genome Sequencing Center for Infectious Disease"/>
            <person name="Cuomo C.A."/>
            <person name="Sanscrainte N.D."/>
            <person name="Goldberg J.M."/>
            <person name="Heiman D."/>
            <person name="Young S."/>
            <person name="Zeng Q."/>
            <person name="Becnel J.J."/>
            <person name="Birren B.W."/>
        </authorList>
    </citation>
    <scope>NUCLEOTIDE SEQUENCE [LARGE SCALE GENOMIC DNA]</scope>
    <source>
        <strain evidence="3">USNM 41457</strain>
    </source>
</reference>
<dbReference type="VEuPathDB" id="MicrosporidiaDB:EDEG_02136"/>
<dbReference type="InParanoid" id="J9DQG8"/>
<proteinExistence type="predicted"/>
<dbReference type="Proteomes" id="UP000003163">
    <property type="component" value="Unassembled WGS sequence"/>
</dbReference>
<dbReference type="AlphaFoldDB" id="J9DQG8"/>
<accession>J9DQG8</accession>
<organism evidence="2 3">
    <name type="scientific">Edhazardia aedis (strain USNM 41457)</name>
    <name type="common">Microsporidian parasite</name>
    <dbReference type="NCBI Taxonomy" id="1003232"/>
    <lineage>
        <taxon>Eukaryota</taxon>
        <taxon>Fungi</taxon>
        <taxon>Fungi incertae sedis</taxon>
        <taxon>Microsporidia</taxon>
        <taxon>Edhazardia</taxon>
    </lineage>
</organism>
<gene>
    <name evidence="2" type="ORF">EDEG_02136</name>
</gene>
<feature type="compositionally biased region" description="Basic and acidic residues" evidence="1">
    <location>
        <begin position="156"/>
        <end position="170"/>
    </location>
</feature>
<name>J9DQG8_EDHAE</name>
<feature type="region of interest" description="Disordered" evidence="1">
    <location>
        <begin position="109"/>
        <end position="138"/>
    </location>
</feature>
<evidence type="ECO:0000313" key="3">
    <source>
        <dbReference type="Proteomes" id="UP000003163"/>
    </source>
</evidence>
<keyword evidence="3" id="KW-1185">Reference proteome</keyword>
<reference evidence="2 3" key="1">
    <citation type="submission" date="2011-08" db="EMBL/GenBank/DDBJ databases">
        <authorList>
            <person name="Liu Z.J."/>
            <person name="Shi F.L."/>
            <person name="Lu J.Q."/>
            <person name="Li M."/>
            <person name="Wang Z.L."/>
        </authorList>
    </citation>
    <scope>NUCLEOTIDE SEQUENCE [LARGE SCALE GENOMIC DNA]</scope>
    <source>
        <strain evidence="2 3">USNM 41457</strain>
    </source>
</reference>
<comment type="caution">
    <text evidence="2">The sequence shown here is derived from an EMBL/GenBank/DDBJ whole genome shotgun (WGS) entry which is preliminary data.</text>
</comment>